<dbReference type="PANTHER" id="PTHR28108">
    <property type="entry name" value="SWR1-COMPLEX PROTEIN 3"/>
    <property type="match status" value="1"/>
</dbReference>
<dbReference type="InParanoid" id="A0A1V8SPK5"/>
<organism evidence="3 4">
    <name type="scientific">Cryoendolithus antarcticus</name>
    <dbReference type="NCBI Taxonomy" id="1507870"/>
    <lineage>
        <taxon>Eukaryota</taxon>
        <taxon>Fungi</taxon>
        <taxon>Dikarya</taxon>
        <taxon>Ascomycota</taxon>
        <taxon>Pezizomycotina</taxon>
        <taxon>Dothideomycetes</taxon>
        <taxon>Dothideomycetidae</taxon>
        <taxon>Cladosporiales</taxon>
        <taxon>Cladosporiaceae</taxon>
        <taxon>Cryoendolithus</taxon>
    </lineage>
</organism>
<accession>A0A1V8SPK5</accession>
<feature type="compositionally biased region" description="Polar residues" evidence="1">
    <location>
        <begin position="285"/>
        <end position="297"/>
    </location>
</feature>
<name>A0A1V8SPK5_9PEZI</name>
<feature type="compositionally biased region" description="Polar residues" evidence="1">
    <location>
        <begin position="345"/>
        <end position="354"/>
    </location>
</feature>
<evidence type="ECO:0000256" key="2">
    <source>
        <dbReference type="SAM" id="Phobius"/>
    </source>
</evidence>
<dbReference type="PANTHER" id="PTHR28108:SF1">
    <property type="entry name" value="SWR1-COMPLEX PROTEIN 3"/>
    <property type="match status" value="1"/>
</dbReference>
<keyword evidence="4" id="KW-1185">Reference proteome</keyword>
<dbReference type="InterPro" id="IPR037651">
    <property type="entry name" value="Swc3"/>
</dbReference>
<feature type="transmembrane region" description="Helical" evidence="2">
    <location>
        <begin position="84"/>
        <end position="106"/>
    </location>
</feature>
<feature type="compositionally biased region" description="Pro residues" evidence="1">
    <location>
        <begin position="144"/>
        <end position="158"/>
    </location>
</feature>
<dbReference type="AlphaFoldDB" id="A0A1V8SPK5"/>
<dbReference type="GO" id="GO:0000812">
    <property type="term" value="C:Swr1 complex"/>
    <property type="evidence" value="ECO:0007669"/>
    <property type="project" value="InterPro"/>
</dbReference>
<dbReference type="Proteomes" id="UP000192596">
    <property type="component" value="Unassembled WGS sequence"/>
</dbReference>
<feature type="region of interest" description="Disordered" evidence="1">
    <location>
        <begin position="113"/>
        <end position="366"/>
    </location>
</feature>
<feature type="compositionally biased region" description="Basic and acidic residues" evidence="1">
    <location>
        <begin position="202"/>
        <end position="264"/>
    </location>
</feature>
<dbReference type="EMBL" id="NAJO01000033">
    <property type="protein sequence ID" value="OQO00958.1"/>
    <property type="molecule type" value="Genomic_DNA"/>
</dbReference>
<dbReference type="OrthoDB" id="5421842at2759"/>
<protein>
    <submittedName>
        <fullName evidence="3">Uncharacterized protein</fullName>
    </submittedName>
</protein>
<feature type="compositionally biased region" description="Low complexity" evidence="1">
    <location>
        <begin position="332"/>
        <end position="344"/>
    </location>
</feature>
<evidence type="ECO:0000313" key="3">
    <source>
        <dbReference type="EMBL" id="OQO00958.1"/>
    </source>
</evidence>
<feature type="compositionally biased region" description="Gly residues" evidence="1">
    <location>
        <begin position="113"/>
        <end position="124"/>
    </location>
</feature>
<dbReference type="STRING" id="1507870.A0A1V8SPK5"/>
<keyword evidence="2" id="KW-0812">Transmembrane</keyword>
<evidence type="ECO:0000256" key="1">
    <source>
        <dbReference type="SAM" id="MobiDB-lite"/>
    </source>
</evidence>
<dbReference type="GO" id="GO:0140849">
    <property type="term" value="F:ATP-dependent H2AZ histone chaperone activity"/>
    <property type="evidence" value="ECO:0007669"/>
    <property type="project" value="InterPro"/>
</dbReference>
<proteinExistence type="predicted"/>
<feature type="transmembrane region" description="Helical" evidence="2">
    <location>
        <begin position="56"/>
        <end position="77"/>
    </location>
</feature>
<keyword evidence="2" id="KW-0472">Membrane</keyword>
<comment type="caution">
    <text evidence="3">The sequence shown here is derived from an EMBL/GenBank/DDBJ whole genome shotgun (WGS) entry which is preliminary data.</text>
</comment>
<keyword evidence="2" id="KW-1133">Transmembrane helix</keyword>
<evidence type="ECO:0000313" key="4">
    <source>
        <dbReference type="Proteomes" id="UP000192596"/>
    </source>
</evidence>
<gene>
    <name evidence="3" type="ORF">B0A48_13647</name>
</gene>
<feature type="compositionally biased region" description="Basic and acidic residues" evidence="1">
    <location>
        <begin position="172"/>
        <end position="195"/>
    </location>
</feature>
<sequence>MEEGGVPPPPPPPHGSTPRPPGGLPDGNYDIFIIPPHSSGGGFLYLPSLQPQRNSFIAGILVALAAVGVYVAVVPVLKAWFATVLAGNALGVLILAGIVGLVAWAMGKTAGEGGTTGSGTGGSASGSSQNRYKANTGPEAHGYAPPPPHSGAHAPPPHSGAGPMPEAGAKTGWEKAREETKRKEDERKRAEDLAAKRAAAQKLRDEADRTAKAQAEKEKWEQARAREKEQRERESRERLAREKLSRDRETRDKDTREREAREKASQSSTDRLAALRAQRDERMRQSSAKTSPATSPNKPYMRPSARSAVGTEDEHSFRPYDSPTPKPKPFHSSASSISGLSESSYAPSHSTARTTPPPSHRGPYSTLDPAKIILKAVYKTSDSFPNKAIAELIASTGSVSDGLVLKLQSEGLFIDDDVRGVAMREWDVKAWTLKAVEEGKSGDIFVFRATVKDQVHTKYTFLISKAEAWKVEEGIKRLKGGSMVRGLGSSAMKETEVKNVLAGFGWV</sequence>
<reference evidence="4" key="1">
    <citation type="submission" date="2017-03" db="EMBL/GenBank/DDBJ databases">
        <title>Genomes of endolithic fungi from Antarctica.</title>
        <authorList>
            <person name="Coleine C."/>
            <person name="Masonjones S."/>
            <person name="Stajich J.E."/>
        </authorList>
    </citation>
    <scope>NUCLEOTIDE SEQUENCE [LARGE SCALE GENOMIC DNA]</scope>
    <source>
        <strain evidence="4">CCFEE 5527</strain>
    </source>
</reference>
<feature type="region of interest" description="Disordered" evidence="1">
    <location>
        <begin position="1"/>
        <end position="22"/>
    </location>
</feature>